<protein>
    <submittedName>
        <fullName evidence="1">Malate dehydrogenase</fullName>
    </submittedName>
</protein>
<dbReference type="InterPro" id="IPR043144">
    <property type="entry name" value="Mal/L-sulf/L-lact_DH-like_ah"/>
</dbReference>
<reference evidence="1" key="2">
    <citation type="journal article" date="2023" name="IMA Fungus">
        <title>Comparative genomic study of the Penicillium genus elucidates a diverse pangenome and 15 lateral gene transfer events.</title>
        <authorList>
            <person name="Petersen C."/>
            <person name="Sorensen T."/>
            <person name="Nielsen M.R."/>
            <person name="Sondergaard T.E."/>
            <person name="Sorensen J.L."/>
            <person name="Fitzpatrick D.A."/>
            <person name="Frisvad J.C."/>
            <person name="Nielsen K.L."/>
        </authorList>
    </citation>
    <scope>NUCLEOTIDE SEQUENCE</scope>
    <source>
        <strain evidence="1">IBT 21917</strain>
    </source>
</reference>
<dbReference type="EMBL" id="JAPQKO010000001">
    <property type="protein sequence ID" value="KAJ5184038.1"/>
    <property type="molecule type" value="Genomic_DNA"/>
</dbReference>
<dbReference type="GO" id="GO:0016491">
    <property type="term" value="F:oxidoreductase activity"/>
    <property type="evidence" value="ECO:0007669"/>
    <property type="project" value="InterPro"/>
</dbReference>
<evidence type="ECO:0000313" key="1">
    <source>
        <dbReference type="EMBL" id="KAJ5184038.1"/>
    </source>
</evidence>
<keyword evidence="2" id="KW-1185">Reference proteome</keyword>
<dbReference type="AlphaFoldDB" id="A0A9W9ITN3"/>
<reference evidence="1" key="1">
    <citation type="submission" date="2022-11" db="EMBL/GenBank/DDBJ databases">
        <authorList>
            <person name="Petersen C."/>
        </authorList>
    </citation>
    <scope>NUCLEOTIDE SEQUENCE</scope>
    <source>
        <strain evidence="1">IBT 21917</strain>
    </source>
</reference>
<organism evidence="1 2">
    <name type="scientific">Penicillium capsulatum</name>
    <dbReference type="NCBI Taxonomy" id="69766"/>
    <lineage>
        <taxon>Eukaryota</taxon>
        <taxon>Fungi</taxon>
        <taxon>Dikarya</taxon>
        <taxon>Ascomycota</taxon>
        <taxon>Pezizomycotina</taxon>
        <taxon>Eurotiomycetes</taxon>
        <taxon>Eurotiomycetidae</taxon>
        <taxon>Eurotiales</taxon>
        <taxon>Aspergillaceae</taxon>
        <taxon>Penicillium</taxon>
    </lineage>
</organism>
<evidence type="ECO:0000313" key="2">
    <source>
        <dbReference type="Proteomes" id="UP001146351"/>
    </source>
</evidence>
<dbReference type="Proteomes" id="UP001146351">
    <property type="component" value="Unassembled WGS sequence"/>
</dbReference>
<dbReference type="Pfam" id="PF02615">
    <property type="entry name" value="Ldh_2"/>
    <property type="match status" value="1"/>
</dbReference>
<dbReference type="InterPro" id="IPR036111">
    <property type="entry name" value="Mal/L-sulfo/L-lacto_DH-like_sf"/>
</dbReference>
<dbReference type="InterPro" id="IPR003767">
    <property type="entry name" value="Malate/L-lactate_DH-like"/>
</dbReference>
<dbReference type="OrthoDB" id="7881616at2759"/>
<name>A0A9W9ITN3_9EURO</name>
<comment type="caution">
    <text evidence="1">The sequence shown here is derived from an EMBL/GenBank/DDBJ whole genome shotgun (WGS) entry which is preliminary data.</text>
</comment>
<accession>A0A9W9ITN3</accession>
<sequence length="86" mass="9586">MLSTSHGLFPHEVVFFTSTCPDRAEKSMVDCLALADIRAVDTHGLARLPQYLDRISKGRVNAQPSLKLTEKRPWSHTWMATMASAS</sequence>
<gene>
    <name evidence="1" type="ORF">N7492_001654</name>
</gene>
<dbReference type="SUPFAM" id="SSF89733">
    <property type="entry name" value="L-sulfolactate dehydrogenase-like"/>
    <property type="match status" value="1"/>
</dbReference>
<proteinExistence type="predicted"/>
<dbReference type="Gene3D" id="1.10.1530.10">
    <property type="match status" value="1"/>
</dbReference>